<dbReference type="CDD" id="cd00082">
    <property type="entry name" value="HisKA"/>
    <property type="match status" value="1"/>
</dbReference>
<evidence type="ECO:0000256" key="2">
    <source>
        <dbReference type="ARBA" id="ARBA00012438"/>
    </source>
</evidence>
<gene>
    <name evidence="11" type="ORF">K5L01_13025</name>
</gene>
<keyword evidence="4" id="KW-0808">Transferase</keyword>
<feature type="compositionally biased region" description="Basic and acidic residues" evidence="7">
    <location>
        <begin position="87"/>
        <end position="100"/>
    </location>
</feature>
<dbReference type="Pfam" id="PF00512">
    <property type="entry name" value="HisKA"/>
    <property type="match status" value="1"/>
</dbReference>
<keyword evidence="8" id="KW-1133">Transmembrane helix</keyword>
<keyword evidence="8" id="KW-0472">Membrane</keyword>
<dbReference type="EC" id="2.7.13.3" evidence="2"/>
<dbReference type="CDD" id="cd16922">
    <property type="entry name" value="HATPase_EvgS-ArcB-TorS-like"/>
    <property type="match status" value="1"/>
</dbReference>
<evidence type="ECO:0000256" key="7">
    <source>
        <dbReference type="SAM" id="MobiDB-lite"/>
    </source>
</evidence>
<feature type="region of interest" description="Disordered" evidence="7">
    <location>
        <begin position="87"/>
        <end position="111"/>
    </location>
</feature>
<dbReference type="SMART" id="SM00388">
    <property type="entry name" value="HisKA"/>
    <property type="match status" value="1"/>
</dbReference>
<feature type="domain" description="Histidine kinase" evidence="9">
    <location>
        <begin position="460"/>
        <end position="681"/>
    </location>
</feature>
<feature type="compositionally biased region" description="Low complexity" evidence="7">
    <location>
        <begin position="101"/>
        <end position="110"/>
    </location>
</feature>
<organism evidence="11 12">
    <name type="scientific">Stenotrophomonas mori</name>
    <dbReference type="NCBI Taxonomy" id="2871096"/>
    <lineage>
        <taxon>Bacteria</taxon>
        <taxon>Pseudomonadati</taxon>
        <taxon>Pseudomonadota</taxon>
        <taxon>Gammaproteobacteria</taxon>
        <taxon>Lysobacterales</taxon>
        <taxon>Lysobacteraceae</taxon>
        <taxon>Stenotrophomonas</taxon>
    </lineage>
</organism>
<dbReference type="Proteomes" id="UP001431235">
    <property type="component" value="Unassembled WGS sequence"/>
</dbReference>
<dbReference type="Gene3D" id="3.30.565.10">
    <property type="entry name" value="Histidine kinase-like ATPase, C-terminal domain"/>
    <property type="match status" value="1"/>
</dbReference>
<dbReference type="EMBL" id="JAIKTS010000005">
    <property type="protein sequence ID" value="MCL7715562.1"/>
    <property type="molecule type" value="Genomic_DNA"/>
</dbReference>
<dbReference type="PROSITE" id="PS50109">
    <property type="entry name" value="HIS_KIN"/>
    <property type="match status" value="1"/>
</dbReference>
<evidence type="ECO:0000313" key="11">
    <source>
        <dbReference type="EMBL" id="MCL7715562.1"/>
    </source>
</evidence>
<evidence type="ECO:0000256" key="1">
    <source>
        <dbReference type="ARBA" id="ARBA00000085"/>
    </source>
</evidence>
<evidence type="ECO:0000259" key="10">
    <source>
        <dbReference type="PROSITE" id="PS50110"/>
    </source>
</evidence>
<protein>
    <recommendedName>
        <fullName evidence="2">histidine kinase</fullName>
        <ecNumber evidence="2">2.7.13.3</ecNumber>
    </recommendedName>
</protein>
<dbReference type="InterPro" id="IPR036890">
    <property type="entry name" value="HATPase_C_sf"/>
</dbReference>
<dbReference type="InterPro" id="IPR004358">
    <property type="entry name" value="Sig_transdc_His_kin-like_C"/>
</dbReference>
<evidence type="ECO:0000256" key="3">
    <source>
        <dbReference type="ARBA" id="ARBA00022553"/>
    </source>
</evidence>
<evidence type="ECO:0000256" key="5">
    <source>
        <dbReference type="ARBA" id="ARBA00022777"/>
    </source>
</evidence>
<dbReference type="Gene3D" id="3.40.50.2300">
    <property type="match status" value="1"/>
</dbReference>
<dbReference type="PANTHER" id="PTHR43047">
    <property type="entry name" value="TWO-COMPONENT HISTIDINE PROTEIN KINASE"/>
    <property type="match status" value="1"/>
</dbReference>
<dbReference type="InterPro" id="IPR001789">
    <property type="entry name" value="Sig_transdc_resp-reg_receiver"/>
</dbReference>
<evidence type="ECO:0000256" key="4">
    <source>
        <dbReference type="ARBA" id="ARBA00022679"/>
    </source>
</evidence>
<evidence type="ECO:0000256" key="6">
    <source>
        <dbReference type="PROSITE-ProRule" id="PRU00169"/>
    </source>
</evidence>
<dbReference type="SUPFAM" id="SSF52172">
    <property type="entry name" value="CheY-like"/>
    <property type="match status" value="1"/>
</dbReference>
<keyword evidence="8" id="KW-0812">Transmembrane</keyword>
<comment type="caution">
    <text evidence="11">The sequence shown here is derived from an EMBL/GenBank/DDBJ whole genome shotgun (WGS) entry which is preliminary data.</text>
</comment>
<feature type="transmembrane region" description="Helical" evidence="8">
    <location>
        <begin position="20"/>
        <end position="46"/>
    </location>
</feature>
<sequence>MHTAHPSKKLQAETPPRMPGILLWLAAAALIACSLMAASAYVYTVLTVGVSEYRRHLNDGAYKAQLYLDQREALLRAIAATSVRGDGLETHPAHAGHDDPQLQPLSLPEPQGTPPWQLAVTRRMLSGLALADVRLIHTTVAPLRSHVLEFDADGAPHWRELPAARIPPAIASMPLPDHERRPITWLRQPGSEAPLLAVYAPMDRRNAGNGWIGLELEALRHRLCLPDMPDVGYILLDSQGSVVLRSAQAPAHLAGLQDDYFGLRNTGRLPHDIALSKGIGSGGLRVVYSVPVRRLLADVRGTLLRTALLELGFIVLVLVAAQAARRLFLVPAQRQHQALLESVELNRTLIATAPVGLAVVDNDDGMVLRENALARRWMDHDDQWRARLARRESAPAHADIDLDDGHHVQVTAVPLAYRGLDVSLCVVSDVTARKQTEASLVAARRMAERASQAKTRFLATMSHEIRTPLYGITGTLELLEAIGGDERQKHYLDLLHRAAAALVRTVDDSLDLSRIESGHMELETSEFCLLSLVDETIAAFAARAESKGLLLYAVADLAPGGSVIGDPRHIRQILGNLVGNAIKFTDAGQVVVRVKAVEHADGRPRFRFHVSDTGPGIEPESLAHLFEPYYRAGSTLSRNVPGTGLGLAISNRLARLMDGTLQVVSQPGIGTRVSLELPLQRGQGNAALRGLYPPLLRRPVYVAGLLPEVVDNLCRWLSHWGALAVPCSGPRQRLEPGSVLLHAWPPARELPAWNGRQVVARPASSGREPEVAGTALSAPAHALLGIGWAVHRAQQERSAAAGDAAASLGPPLRLQVMVVDDSPINQSIVKAQLALLGCTATLADSGADALRHSGLQEFDAVLTDLNMPSMSGYALARTLRAQGYRGLILGTSADALQDTCGRWRAAGMDAMLVKPLFLSTLRGYLQALQRSEA</sequence>
<feature type="modified residue" description="4-aspartylphosphate" evidence="6">
    <location>
        <position position="864"/>
    </location>
</feature>
<dbReference type="SMART" id="SM00387">
    <property type="entry name" value="HATPase_c"/>
    <property type="match status" value="1"/>
</dbReference>
<dbReference type="InterPro" id="IPR036097">
    <property type="entry name" value="HisK_dim/P_sf"/>
</dbReference>
<dbReference type="PANTHER" id="PTHR43047:SF72">
    <property type="entry name" value="OSMOSENSING HISTIDINE PROTEIN KINASE SLN1"/>
    <property type="match status" value="1"/>
</dbReference>
<dbReference type="InterPro" id="IPR011006">
    <property type="entry name" value="CheY-like_superfamily"/>
</dbReference>
<keyword evidence="5" id="KW-0418">Kinase</keyword>
<dbReference type="PROSITE" id="PS50110">
    <property type="entry name" value="RESPONSE_REGULATORY"/>
    <property type="match status" value="1"/>
</dbReference>
<dbReference type="PRINTS" id="PR00344">
    <property type="entry name" value="BCTRLSENSOR"/>
</dbReference>
<dbReference type="SUPFAM" id="SSF47384">
    <property type="entry name" value="Homodimeric domain of signal transducing histidine kinase"/>
    <property type="match status" value="1"/>
</dbReference>
<dbReference type="RefSeq" id="WP_250065021.1">
    <property type="nucleotide sequence ID" value="NZ_JAIKTS010000005.1"/>
</dbReference>
<dbReference type="SMART" id="SM00448">
    <property type="entry name" value="REC"/>
    <property type="match status" value="1"/>
</dbReference>
<comment type="catalytic activity">
    <reaction evidence="1">
        <text>ATP + protein L-histidine = ADP + protein N-phospho-L-histidine.</text>
        <dbReference type="EC" id="2.7.13.3"/>
    </reaction>
</comment>
<dbReference type="CDD" id="cd17546">
    <property type="entry name" value="REC_hyHK_CKI1_RcsC-like"/>
    <property type="match status" value="1"/>
</dbReference>
<dbReference type="InterPro" id="IPR003594">
    <property type="entry name" value="HATPase_dom"/>
</dbReference>
<keyword evidence="3 6" id="KW-0597">Phosphoprotein</keyword>
<evidence type="ECO:0000313" key="12">
    <source>
        <dbReference type="Proteomes" id="UP001431235"/>
    </source>
</evidence>
<accession>A0ABT0SJP5</accession>
<name>A0ABT0SJP5_9GAMM</name>
<evidence type="ECO:0000256" key="8">
    <source>
        <dbReference type="SAM" id="Phobius"/>
    </source>
</evidence>
<dbReference type="SUPFAM" id="SSF55874">
    <property type="entry name" value="ATPase domain of HSP90 chaperone/DNA topoisomerase II/histidine kinase"/>
    <property type="match status" value="1"/>
</dbReference>
<dbReference type="InterPro" id="IPR003661">
    <property type="entry name" value="HisK_dim/P_dom"/>
</dbReference>
<dbReference type="Pfam" id="PF00072">
    <property type="entry name" value="Response_reg"/>
    <property type="match status" value="1"/>
</dbReference>
<dbReference type="Pfam" id="PF02518">
    <property type="entry name" value="HATPase_c"/>
    <property type="match status" value="1"/>
</dbReference>
<dbReference type="InterPro" id="IPR005467">
    <property type="entry name" value="His_kinase_dom"/>
</dbReference>
<feature type="domain" description="Response regulatory" evidence="10">
    <location>
        <begin position="815"/>
        <end position="929"/>
    </location>
</feature>
<keyword evidence="12" id="KW-1185">Reference proteome</keyword>
<dbReference type="Gene3D" id="1.10.287.130">
    <property type="match status" value="1"/>
</dbReference>
<reference evidence="11 12" key="1">
    <citation type="submission" date="2021-08" db="EMBL/GenBank/DDBJ databases">
        <title>Novel members of of the genus Stenotrophomonas from differernt environment.</title>
        <authorList>
            <person name="Deng Y."/>
        </authorList>
    </citation>
    <scope>NUCLEOTIDE SEQUENCE [LARGE SCALE GENOMIC DNA]</scope>
    <source>
        <strain evidence="11 12">CPCC 101365</strain>
    </source>
</reference>
<proteinExistence type="predicted"/>
<evidence type="ECO:0000259" key="9">
    <source>
        <dbReference type="PROSITE" id="PS50109"/>
    </source>
</evidence>